<evidence type="ECO:0000313" key="1">
    <source>
        <dbReference type="EMBL" id="GHB48556.1"/>
    </source>
</evidence>
<name>A0ABQ3ESU3_9HYPH</name>
<protein>
    <recommendedName>
        <fullName evidence="3">VWA domain-containing protein</fullName>
    </recommendedName>
</protein>
<dbReference type="Gene3D" id="3.40.50.410">
    <property type="entry name" value="von Willebrand factor, type A domain"/>
    <property type="match status" value="1"/>
</dbReference>
<dbReference type="InterPro" id="IPR036465">
    <property type="entry name" value="vWFA_dom_sf"/>
</dbReference>
<dbReference type="EMBL" id="BMXE01000011">
    <property type="protein sequence ID" value="GHB48556.1"/>
    <property type="molecule type" value="Genomic_DNA"/>
</dbReference>
<reference evidence="2" key="1">
    <citation type="journal article" date="2019" name="Int. J. Syst. Evol. Microbiol.">
        <title>The Global Catalogue of Microorganisms (GCM) 10K type strain sequencing project: providing services to taxonomists for standard genome sequencing and annotation.</title>
        <authorList>
            <consortium name="The Broad Institute Genomics Platform"/>
            <consortium name="The Broad Institute Genome Sequencing Center for Infectious Disease"/>
            <person name="Wu L."/>
            <person name="Ma J."/>
        </authorList>
    </citation>
    <scope>NUCLEOTIDE SEQUENCE [LARGE SCALE GENOMIC DNA]</scope>
    <source>
        <strain evidence="2">KCTC 12861</strain>
    </source>
</reference>
<sequence>MNTGVPMSDKLSKRTGFVNNPAAGKGDLANFLEAAKGAVAAPEGDERGRLIFALDATMSRQPTWDQACHLQEEMFIEAGRVGSLDVQLVFFRGYGECKSSRWVSNSKELGRMMRKIRVQAGRTQIRKVLDHALAETRKKRVQAVVYIGDCMEENPDLVCDKAGELGLLGVPVFVFQEGKDIVAERAYREIARLSNGVYLNFDQGSAASLRGLLAAIATYSAGGRQALEQLEQSGHKGAQFLIEHLK</sequence>
<dbReference type="Proteomes" id="UP000637980">
    <property type="component" value="Unassembled WGS sequence"/>
</dbReference>
<dbReference type="SUPFAM" id="SSF53300">
    <property type="entry name" value="vWA-like"/>
    <property type="match status" value="1"/>
</dbReference>
<evidence type="ECO:0000313" key="2">
    <source>
        <dbReference type="Proteomes" id="UP000637980"/>
    </source>
</evidence>
<comment type="caution">
    <text evidence="1">The sequence shown here is derived from an EMBL/GenBank/DDBJ whole genome shotgun (WGS) entry which is preliminary data.</text>
</comment>
<proteinExistence type="predicted"/>
<evidence type="ECO:0008006" key="3">
    <source>
        <dbReference type="Google" id="ProtNLM"/>
    </source>
</evidence>
<keyword evidence="2" id="KW-1185">Reference proteome</keyword>
<organism evidence="1 2">
    <name type="scientific">Pseudovibrio japonicus</name>
    <dbReference type="NCBI Taxonomy" id="366534"/>
    <lineage>
        <taxon>Bacteria</taxon>
        <taxon>Pseudomonadati</taxon>
        <taxon>Pseudomonadota</taxon>
        <taxon>Alphaproteobacteria</taxon>
        <taxon>Hyphomicrobiales</taxon>
        <taxon>Stappiaceae</taxon>
        <taxon>Pseudovibrio</taxon>
    </lineage>
</organism>
<gene>
    <name evidence="1" type="ORF">GCM10007094_42280</name>
</gene>
<accession>A0ABQ3ESU3</accession>